<organism evidence="1 2">
    <name type="scientific">Fusarium oxysporum f. sp. cubense</name>
    <dbReference type="NCBI Taxonomy" id="61366"/>
    <lineage>
        <taxon>Eukaryota</taxon>
        <taxon>Fungi</taxon>
        <taxon>Dikarya</taxon>
        <taxon>Ascomycota</taxon>
        <taxon>Pezizomycotina</taxon>
        <taxon>Sordariomycetes</taxon>
        <taxon>Hypocreomycetidae</taxon>
        <taxon>Hypocreales</taxon>
        <taxon>Nectriaceae</taxon>
        <taxon>Fusarium</taxon>
        <taxon>Fusarium oxysporum species complex</taxon>
    </lineage>
</organism>
<name>A0A5C6T1K1_FUSOC</name>
<sequence length="101" mass="11690">MFDEQLVLTRSSWSHYKGPYPLITLRIITTCSYGGCFWVGTHNNLQDIGEPRDDVTEVSRQPEGISRPYHCTWIRSTYMLQVEAGCWNSNPHIDIEVEREG</sequence>
<dbReference type="AlphaFoldDB" id="A0A5C6T1K1"/>
<dbReference type="EMBL" id="VMNF01000007">
    <property type="protein sequence ID" value="TXC04264.1"/>
    <property type="molecule type" value="Genomic_DNA"/>
</dbReference>
<dbReference type="Proteomes" id="UP000321331">
    <property type="component" value="Unassembled WGS sequence"/>
</dbReference>
<accession>A0A5C6T1K1</accession>
<reference evidence="1 2" key="1">
    <citation type="submission" date="2019-07" db="EMBL/GenBank/DDBJ databases">
        <title>The First High-Quality Draft Genome Sequence of the Causal Agent of the Current Panama Disease Epidemic.</title>
        <authorList>
            <person name="Warmington R.J."/>
            <person name="Kay W."/>
            <person name="Jeffries A."/>
            <person name="Bebber D."/>
            <person name="Moore K."/>
            <person name="Studholme D.J."/>
        </authorList>
    </citation>
    <scope>NUCLEOTIDE SEQUENCE [LARGE SCALE GENOMIC DNA]</scope>
    <source>
        <strain evidence="1 2">TR4</strain>
    </source>
</reference>
<proteinExistence type="predicted"/>
<gene>
    <name evidence="1" type="ORF">FocTR4_00000583</name>
</gene>
<evidence type="ECO:0000313" key="1">
    <source>
        <dbReference type="EMBL" id="TXC04264.1"/>
    </source>
</evidence>
<evidence type="ECO:0000313" key="2">
    <source>
        <dbReference type="Proteomes" id="UP000321331"/>
    </source>
</evidence>
<comment type="caution">
    <text evidence="1">The sequence shown here is derived from an EMBL/GenBank/DDBJ whole genome shotgun (WGS) entry which is preliminary data.</text>
</comment>
<protein>
    <submittedName>
        <fullName evidence="1">Uncharacterized protein</fullName>
    </submittedName>
</protein>